<dbReference type="InterPro" id="IPR025314">
    <property type="entry name" value="DUF4219"/>
</dbReference>
<feature type="domain" description="DUF4219" evidence="2">
    <location>
        <begin position="21"/>
        <end position="44"/>
    </location>
</feature>
<evidence type="ECO:0000256" key="1">
    <source>
        <dbReference type="SAM" id="MobiDB-lite"/>
    </source>
</evidence>
<dbReference type="EnsemblFungi" id="PTTG_31074-t43_1">
    <property type="protein sequence ID" value="PTTG_31074-t43_1-p1"/>
    <property type="gene ID" value="PTTG_31074"/>
</dbReference>
<evidence type="ECO:0000259" key="2">
    <source>
        <dbReference type="Pfam" id="PF13961"/>
    </source>
</evidence>
<feature type="compositionally biased region" description="Low complexity" evidence="1">
    <location>
        <begin position="62"/>
        <end position="74"/>
    </location>
</feature>
<reference evidence="4 5" key="3">
    <citation type="journal article" date="2017" name="G3 (Bethesda)">
        <title>Comparative analysis highlights variable genome content of wheat rusts and divergence of the mating loci.</title>
        <authorList>
            <person name="Cuomo C.A."/>
            <person name="Bakkeren G."/>
            <person name="Khalil H.B."/>
            <person name="Panwar V."/>
            <person name="Joly D."/>
            <person name="Linning R."/>
            <person name="Sakthikumar S."/>
            <person name="Song X."/>
            <person name="Adiconis X."/>
            <person name="Fan L."/>
            <person name="Goldberg J.M."/>
            <person name="Levin J.Z."/>
            <person name="Young S."/>
            <person name="Zeng Q."/>
            <person name="Anikster Y."/>
            <person name="Bruce M."/>
            <person name="Wang M."/>
            <person name="Yin C."/>
            <person name="McCallum B."/>
            <person name="Szabo L.J."/>
            <person name="Hulbert S."/>
            <person name="Chen X."/>
            <person name="Fellers J.P."/>
        </authorList>
    </citation>
    <scope>NUCLEOTIDE SEQUENCE</scope>
    <source>
        <strain evidence="4">isolate 1-1 / race 1 (BBBD)</strain>
        <strain evidence="5">Isolate 1-1 / race 1 (BBBD)</strain>
    </source>
</reference>
<accession>A0A180FYW6</accession>
<dbReference type="Proteomes" id="UP000005240">
    <property type="component" value="Unassembled WGS sequence"/>
</dbReference>
<protein>
    <recommendedName>
        <fullName evidence="2">DUF4219 domain-containing protein</fullName>
    </recommendedName>
</protein>
<evidence type="ECO:0000313" key="3">
    <source>
        <dbReference type="EMBL" id="OAV84773.1"/>
    </source>
</evidence>
<evidence type="ECO:0000313" key="5">
    <source>
        <dbReference type="Proteomes" id="UP000005240"/>
    </source>
</evidence>
<reference evidence="3" key="1">
    <citation type="submission" date="2009-11" db="EMBL/GenBank/DDBJ databases">
        <authorList>
            <consortium name="The Broad Institute Genome Sequencing Platform"/>
            <person name="Ward D."/>
            <person name="Feldgarden M."/>
            <person name="Earl A."/>
            <person name="Young S.K."/>
            <person name="Zeng Q."/>
            <person name="Koehrsen M."/>
            <person name="Alvarado L."/>
            <person name="Berlin A."/>
            <person name="Bochicchio J."/>
            <person name="Borenstein D."/>
            <person name="Chapman S.B."/>
            <person name="Chen Z."/>
            <person name="Engels R."/>
            <person name="Freedman E."/>
            <person name="Gellesch M."/>
            <person name="Goldberg J."/>
            <person name="Griggs A."/>
            <person name="Gujja S."/>
            <person name="Heilman E."/>
            <person name="Heiman D."/>
            <person name="Hepburn T."/>
            <person name="Howarth C."/>
            <person name="Jen D."/>
            <person name="Larson L."/>
            <person name="Lewis B."/>
            <person name="Mehta T."/>
            <person name="Park D."/>
            <person name="Pearson M."/>
            <person name="Roberts A."/>
            <person name="Saif S."/>
            <person name="Shea T."/>
            <person name="Shenoy N."/>
            <person name="Sisk P."/>
            <person name="Stolte C."/>
            <person name="Sykes S."/>
            <person name="Thomson T."/>
            <person name="Walk T."/>
            <person name="White J."/>
            <person name="Yandava C."/>
            <person name="Izard J."/>
            <person name="Baranova O.V."/>
            <person name="Blanton J.M."/>
            <person name="Tanner A.C."/>
            <person name="Dewhirst F.E."/>
            <person name="Haas B."/>
            <person name="Nusbaum C."/>
            <person name="Birren B."/>
        </authorList>
    </citation>
    <scope>NUCLEOTIDE SEQUENCE [LARGE SCALE GENOMIC DNA]</scope>
    <source>
        <strain evidence="3">1-1 BBBD Race 1</strain>
    </source>
</reference>
<dbReference type="EMBL" id="ADAS02012340">
    <property type="protein sequence ID" value="OAV84773.1"/>
    <property type="molecule type" value="Genomic_DNA"/>
</dbReference>
<gene>
    <name evidence="3" type="ORF">PTTG_31074</name>
</gene>
<dbReference type="AlphaFoldDB" id="A0A180FYW6"/>
<dbReference type="Pfam" id="PF13961">
    <property type="entry name" value="DUF4219"/>
    <property type="match status" value="1"/>
</dbReference>
<proteinExistence type="predicted"/>
<feature type="region of interest" description="Disordered" evidence="1">
    <location>
        <begin position="60"/>
        <end position="108"/>
    </location>
</feature>
<keyword evidence="5" id="KW-1185">Reference proteome</keyword>
<organism evidence="3">
    <name type="scientific">Puccinia triticina (isolate 1-1 / race 1 (BBBD))</name>
    <name type="common">Brown leaf rust fungus</name>
    <dbReference type="NCBI Taxonomy" id="630390"/>
    <lineage>
        <taxon>Eukaryota</taxon>
        <taxon>Fungi</taxon>
        <taxon>Dikarya</taxon>
        <taxon>Basidiomycota</taxon>
        <taxon>Pucciniomycotina</taxon>
        <taxon>Pucciniomycetes</taxon>
        <taxon>Pucciniales</taxon>
        <taxon>Pucciniaceae</taxon>
        <taxon>Puccinia</taxon>
    </lineage>
</organism>
<dbReference type="VEuPathDB" id="FungiDB:PTTG_31074"/>
<dbReference type="STRING" id="630390.A0A180FYW6"/>
<evidence type="ECO:0000313" key="4">
    <source>
        <dbReference type="EnsemblFungi" id="PTTG_31074-t43_1-p1"/>
    </source>
</evidence>
<name>A0A180FYW6_PUCT1</name>
<reference evidence="3" key="2">
    <citation type="submission" date="2016-05" db="EMBL/GenBank/DDBJ databases">
        <title>Comparative analysis highlights variable genome content of wheat rusts and divergence of the mating loci.</title>
        <authorList>
            <person name="Cuomo C.A."/>
            <person name="Bakkeren G."/>
            <person name="Szabo L."/>
            <person name="Khalil H."/>
            <person name="Joly D."/>
            <person name="Goldberg J."/>
            <person name="Young S."/>
            <person name="Zeng Q."/>
            <person name="Fellers J."/>
        </authorList>
    </citation>
    <scope>NUCLEOTIDE SEQUENCE [LARGE SCALE GENOMIC DNA]</scope>
    <source>
        <strain evidence="3">1-1 BBBD Race 1</strain>
    </source>
</reference>
<reference evidence="4" key="4">
    <citation type="submission" date="2025-05" db="UniProtKB">
        <authorList>
            <consortium name="EnsemblFungi"/>
        </authorList>
    </citation>
    <scope>IDENTIFICATION</scope>
    <source>
        <strain evidence="4">isolate 1-1 / race 1 (BBBD)</strain>
    </source>
</reference>
<sequence>MASSIATKEELACLLTLQGDTNYALWFLRMRTFMKNKDLWGAINVEPGANPARALKKQLNDAAASPKKTKTTASFYGEKSPHSTPVHRTPLHQMHHGVGQPSVQRAYA</sequence>
<dbReference type="OrthoDB" id="2517484at2759"/>